<evidence type="ECO:0000256" key="2">
    <source>
        <dbReference type="ARBA" id="ARBA00010701"/>
    </source>
</evidence>
<dbReference type="EMBL" id="JH816729">
    <property type="protein sequence ID" value="EKC35943.1"/>
    <property type="molecule type" value="Genomic_DNA"/>
</dbReference>
<dbReference type="InterPro" id="IPR033906">
    <property type="entry name" value="Lipase_N"/>
</dbReference>
<dbReference type="CDD" id="cd00707">
    <property type="entry name" value="Pancreat_lipase_like"/>
    <property type="match status" value="1"/>
</dbReference>
<accession>K1QQ27</accession>
<dbReference type="PANTHER" id="PTHR11610">
    <property type="entry name" value="LIPASE"/>
    <property type="match status" value="1"/>
</dbReference>
<dbReference type="SUPFAM" id="SSF53474">
    <property type="entry name" value="alpha/beta-Hydrolases"/>
    <property type="match status" value="1"/>
</dbReference>
<dbReference type="GO" id="GO:0016298">
    <property type="term" value="F:lipase activity"/>
    <property type="evidence" value="ECO:0007669"/>
    <property type="project" value="InterPro"/>
</dbReference>
<evidence type="ECO:0000256" key="4">
    <source>
        <dbReference type="RuleBase" id="RU004262"/>
    </source>
</evidence>
<dbReference type="HOGENOM" id="CLU_027171_0_0_1"/>
<comment type="subcellular location">
    <subcellularLocation>
        <location evidence="1">Secreted</location>
    </subcellularLocation>
</comment>
<comment type="similarity">
    <text evidence="2 4">Belongs to the AB hydrolase superfamily. Lipase family.</text>
</comment>
<dbReference type="InterPro" id="IPR000734">
    <property type="entry name" value="TAG_lipase"/>
</dbReference>
<gene>
    <name evidence="5" type="ORF">CGI_10027498</name>
</gene>
<dbReference type="Gene3D" id="3.40.50.1820">
    <property type="entry name" value="alpha/beta hydrolase"/>
    <property type="match status" value="1"/>
</dbReference>
<reference evidence="5" key="1">
    <citation type="journal article" date="2012" name="Nature">
        <title>The oyster genome reveals stress adaptation and complexity of shell formation.</title>
        <authorList>
            <person name="Zhang G."/>
            <person name="Fang X."/>
            <person name="Guo X."/>
            <person name="Li L."/>
            <person name="Luo R."/>
            <person name="Xu F."/>
            <person name="Yang P."/>
            <person name="Zhang L."/>
            <person name="Wang X."/>
            <person name="Qi H."/>
            <person name="Xiong Z."/>
            <person name="Que H."/>
            <person name="Xie Y."/>
            <person name="Holland P.W."/>
            <person name="Paps J."/>
            <person name="Zhu Y."/>
            <person name="Wu F."/>
            <person name="Chen Y."/>
            <person name="Wang J."/>
            <person name="Peng C."/>
            <person name="Meng J."/>
            <person name="Yang L."/>
            <person name="Liu J."/>
            <person name="Wen B."/>
            <person name="Zhang N."/>
            <person name="Huang Z."/>
            <person name="Zhu Q."/>
            <person name="Feng Y."/>
            <person name="Mount A."/>
            <person name="Hedgecock D."/>
            <person name="Xu Z."/>
            <person name="Liu Y."/>
            <person name="Domazet-Loso T."/>
            <person name="Du Y."/>
            <person name="Sun X."/>
            <person name="Zhang S."/>
            <person name="Liu B."/>
            <person name="Cheng P."/>
            <person name="Jiang X."/>
            <person name="Li J."/>
            <person name="Fan D."/>
            <person name="Wang W."/>
            <person name="Fu W."/>
            <person name="Wang T."/>
            <person name="Wang B."/>
            <person name="Zhang J."/>
            <person name="Peng Z."/>
            <person name="Li Y."/>
            <person name="Li N."/>
            <person name="Wang J."/>
            <person name="Chen M."/>
            <person name="He Y."/>
            <person name="Tan F."/>
            <person name="Song X."/>
            <person name="Zheng Q."/>
            <person name="Huang R."/>
            <person name="Yang H."/>
            <person name="Du X."/>
            <person name="Chen L."/>
            <person name="Yang M."/>
            <person name="Gaffney P.M."/>
            <person name="Wang S."/>
            <person name="Luo L."/>
            <person name="She Z."/>
            <person name="Ming Y."/>
            <person name="Huang W."/>
            <person name="Zhang S."/>
            <person name="Huang B."/>
            <person name="Zhang Y."/>
            <person name="Qu T."/>
            <person name="Ni P."/>
            <person name="Miao G."/>
            <person name="Wang J."/>
            <person name="Wang Q."/>
            <person name="Steinberg C.E."/>
            <person name="Wang H."/>
            <person name="Li N."/>
            <person name="Qian L."/>
            <person name="Zhang G."/>
            <person name="Li Y."/>
            <person name="Yang H."/>
            <person name="Liu X."/>
            <person name="Wang J."/>
            <person name="Yin Y."/>
            <person name="Wang J."/>
        </authorList>
    </citation>
    <scope>NUCLEOTIDE SEQUENCE [LARGE SCALE GENOMIC DNA]</scope>
    <source>
        <strain evidence="5">05x7-T-G4-1.051#20</strain>
    </source>
</reference>
<dbReference type="InParanoid" id="K1QQ27"/>
<keyword evidence="3" id="KW-0964">Secreted</keyword>
<dbReference type="FunFam" id="3.40.50.1820:FF:000033">
    <property type="entry name" value="Pancreatic triacylglycerol lipase"/>
    <property type="match status" value="1"/>
</dbReference>
<dbReference type="AlphaFoldDB" id="K1QQ27"/>
<dbReference type="FunCoup" id="K1QQ27">
    <property type="interactions" value="30"/>
</dbReference>
<dbReference type="GO" id="GO:0005615">
    <property type="term" value="C:extracellular space"/>
    <property type="evidence" value="ECO:0007669"/>
    <property type="project" value="TreeGrafter"/>
</dbReference>
<dbReference type="InterPro" id="IPR029058">
    <property type="entry name" value="AB_hydrolase_fold"/>
</dbReference>
<sequence>MQLVKHLLYYKYREGALGLHSMETGSANHGFWISSVMKVFNRKVCYPHIGCFRSRPPFHNAKGILPSSPDAIGITFMLYTRKNKDQGQILKPYQPQTITSSSFVGSRRTIFITHGFTDTVKSGWALQMKDTLLNKDDLNVITVDWSRGTRGIRYDKSTANTRVVGATVGKMVEALTKNAGVSLSYVHLIGHSLGAQIMGYAGKELRHFGQVGRITGLDPAGLNFERYSNEVKLDPSDAAFVDVIHTDGASLWEMAFGIRIPNGHADFYPNGGRNQPGCKRNWWDNIWNMFNGKISVIASSVGCSHSRAIHFFTESINTSCKFTAVPCKSYLSFYTGTCDNSCKNGCNRMGYYASKTATGIFYLKTNAAAPYCKN</sequence>
<evidence type="ECO:0000313" key="5">
    <source>
        <dbReference type="EMBL" id="EKC35943.1"/>
    </source>
</evidence>
<proteinExistence type="inferred from homology"/>
<protein>
    <submittedName>
        <fullName evidence="5">Pancreatic lipase-related protein 2</fullName>
    </submittedName>
</protein>
<dbReference type="GO" id="GO:0016042">
    <property type="term" value="P:lipid catabolic process"/>
    <property type="evidence" value="ECO:0007669"/>
    <property type="project" value="TreeGrafter"/>
</dbReference>
<name>K1QQ27_MAGGI</name>
<dbReference type="PRINTS" id="PR00821">
    <property type="entry name" value="TAGLIPASE"/>
</dbReference>
<evidence type="ECO:0000256" key="3">
    <source>
        <dbReference type="ARBA" id="ARBA00022525"/>
    </source>
</evidence>
<dbReference type="InterPro" id="IPR013818">
    <property type="entry name" value="Lipase"/>
</dbReference>
<dbReference type="Pfam" id="PF00151">
    <property type="entry name" value="Lipase"/>
    <property type="match status" value="1"/>
</dbReference>
<organism evidence="5">
    <name type="scientific">Magallana gigas</name>
    <name type="common">Pacific oyster</name>
    <name type="synonym">Crassostrea gigas</name>
    <dbReference type="NCBI Taxonomy" id="29159"/>
    <lineage>
        <taxon>Eukaryota</taxon>
        <taxon>Metazoa</taxon>
        <taxon>Spiralia</taxon>
        <taxon>Lophotrochozoa</taxon>
        <taxon>Mollusca</taxon>
        <taxon>Bivalvia</taxon>
        <taxon>Autobranchia</taxon>
        <taxon>Pteriomorphia</taxon>
        <taxon>Ostreida</taxon>
        <taxon>Ostreoidea</taxon>
        <taxon>Ostreidae</taxon>
        <taxon>Magallana</taxon>
    </lineage>
</organism>
<evidence type="ECO:0000256" key="1">
    <source>
        <dbReference type="ARBA" id="ARBA00004613"/>
    </source>
</evidence>